<protein>
    <submittedName>
        <fullName evidence="1">Uncharacterized protein</fullName>
    </submittedName>
</protein>
<proteinExistence type="predicted"/>
<evidence type="ECO:0000313" key="2">
    <source>
        <dbReference type="Proteomes" id="UP000712600"/>
    </source>
</evidence>
<dbReference type="EMBL" id="QGKX02001290">
    <property type="protein sequence ID" value="KAF3540379.1"/>
    <property type="molecule type" value="Genomic_DNA"/>
</dbReference>
<comment type="caution">
    <text evidence="1">The sequence shown here is derived from an EMBL/GenBank/DDBJ whole genome shotgun (WGS) entry which is preliminary data.</text>
</comment>
<organism evidence="1 2">
    <name type="scientific">Brassica cretica</name>
    <name type="common">Mustard</name>
    <dbReference type="NCBI Taxonomy" id="69181"/>
    <lineage>
        <taxon>Eukaryota</taxon>
        <taxon>Viridiplantae</taxon>
        <taxon>Streptophyta</taxon>
        <taxon>Embryophyta</taxon>
        <taxon>Tracheophyta</taxon>
        <taxon>Spermatophyta</taxon>
        <taxon>Magnoliopsida</taxon>
        <taxon>eudicotyledons</taxon>
        <taxon>Gunneridae</taxon>
        <taxon>Pentapetalae</taxon>
        <taxon>rosids</taxon>
        <taxon>malvids</taxon>
        <taxon>Brassicales</taxon>
        <taxon>Brassicaceae</taxon>
        <taxon>Brassiceae</taxon>
        <taxon>Brassica</taxon>
    </lineage>
</organism>
<evidence type="ECO:0000313" key="1">
    <source>
        <dbReference type="EMBL" id="KAF3540379.1"/>
    </source>
</evidence>
<sequence>MREVKACSDPPSPTLASGKGSLLQLRLRRLLVTESGGLQSSAMPLRNPTMKLSGDGDDFQGKKAVVLGSLV</sequence>
<reference evidence="1" key="1">
    <citation type="submission" date="2019-12" db="EMBL/GenBank/DDBJ databases">
        <title>Genome sequencing and annotation of Brassica cretica.</title>
        <authorList>
            <person name="Studholme D.J."/>
            <person name="Sarris P."/>
        </authorList>
    </citation>
    <scope>NUCLEOTIDE SEQUENCE</scope>
    <source>
        <strain evidence="1">PFS-109/04</strain>
        <tissue evidence="1">Leaf</tissue>
    </source>
</reference>
<dbReference type="AlphaFoldDB" id="A0A8S9QCN8"/>
<gene>
    <name evidence="1" type="ORF">F2Q69_00019064</name>
</gene>
<dbReference type="Proteomes" id="UP000712600">
    <property type="component" value="Unassembled WGS sequence"/>
</dbReference>
<name>A0A8S9QCN8_BRACR</name>
<accession>A0A8S9QCN8</accession>